<sequence>MEGIIFNPFVQGLPHENTFVQYKKPDVGYGSSGYINSIPNMPWNAYQYDGYTADKEIETANSKSNPPVTLYNSLTTITEYENDEEKCKVKLNQINSDNNLRNGKSVVFSPEIAQPRYIVDIDKSIEVASFTEGNAPPNRVLFLRKENKQNLKKEEVSHLLYSDVNNLNKSRSQKKFLKPTKAPILPNNDDEKTLNPVQLFLQHQQQKNKPSADSTTEESKKDLINENSKKVLSNDNTGSGIFIHRLKVRKGGVAIAGPGGIATAGSGGTAIVGPNGFAYTHPDSLAIAGTGSRVIAVDPKVNLGDIIKGKEDGSRVGKLVAVGPVIYYNKG</sequence>
<protein>
    <recommendedName>
        <fullName evidence="2">DUF4774 domain-containing protein</fullName>
    </recommendedName>
</protein>
<feature type="domain" description="DUF4774" evidence="2">
    <location>
        <begin position="245"/>
        <end position="297"/>
    </location>
</feature>
<organism evidence="3 4">
    <name type="scientific">Popillia japonica</name>
    <name type="common">Japanese beetle</name>
    <dbReference type="NCBI Taxonomy" id="7064"/>
    <lineage>
        <taxon>Eukaryota</taxon>
        <taxon>Metazoa</taxon>
        <taxon>Ecdysozoa</taxon>
        <taxon>Arthropoda</taxon>
        <taxon>Hexapoda</taxon>
        <taxon>Insecta</taxon>
        <taxon>Pterygota</taxon>
        <taxon>Neoptera</taxon>
        <taxon>Endopterygota</taxon>
        <taxon>Coleoptera</taxon>
        <taxon>Polyphaga</taxon>
        <taxon>Scarabaeiformia</taxon>
        <taxon>Scarabaeidae</taxon>
        <taxon>Rutelinae</taxon>
        <taxon>Popillia</taxon>
    </lineage>
</organism>
<name>A0AAW1JWZ9_POPJA</name>
<evidence type="ECO:0000259" key="2">
    <source>
        <dbReference type="Pfam" id="PF15999"/>
    </source>
</evidence>
<dbReference type="Proteomes" id="UP001458880">
    <property type="component" value="Unassembled WGS sequence"/>
</dbReference>
<comment type="caution">
    <text evidence="3">The sequence shown here is derived from an EMBL/GenBank/DDBJ whole genome shotgun (WGS) entry which is preliminary data.</text>
</comment>
<dbReference type="InterPro" id="IPR031942">
    <property type="entry name" value="DUF4774"/>
</dbReference>
<gene>
    <name evidence="3" type="ORF">QE152_g26643</name>
</gene>
<reference evidence="3 4" key="1">
    <citation type="journal article" date="2024" name="BMC Genomics">
        <title>De novo assembly and annotation of Popillia japonica's genome with initial clues to its potential as an invasive pest.</title>
        <authorList>
            <person name="Cucini C."/>
            <person name="Boschi S."/>
            <person name="Funari R."/>
            <person name="Cardaioli E."/>
            <person name="Iannotti N."/>
            <person name="Marturano G."/>
            <person name="Paoli F."/>
            <person name="Bruttini M."/>
            <person name="Carapelli A."/>
            <person name="Frati F."/>
            <person name="Nardi F."/>
        </authorList>
    </citation>
    <scope>NUCLEOTIDE SEQUENCE [LARGE SCALE GENOMIC DNA]</scope>
    <source>
        <strain evidence="3">DMR45628</strain>
    </source>
</reference>
<feature type="compositionally biased region" description="Basic and acidic residues" evidence="1">
    <location>
        <begin position="217"/>
        <end position="226"/>
    </location>
</feature>
<evidence type="ECO:0000313" key="3">
    <source>
        <dbReference type="EMBL" id="KAK9709391.1"/>
    </source>
</evidence>
<evidence type="ECO:0000256" key="1">
    <source>
        <dbReference type="SAM" id="MobiDB-lite"/>
    </source>
</evidence>
<feature type="compositionally biased region" description="Polar residues" evidence="1">
    <location>
        <begin position="203"/>
        <end position="214"/>
    </location>
</feature>
<dbReference type="Pfam" id="PF15999">
    <property type="entry name" value="DUF4774"/>
    <property type="match status" value="1"/>
</dbReference>
<accession>A0AAW1JWZ9</accession>
<dbReference type="AlphaFoldDB" id="A0AAW1JWZ9"/>
<feature type="region of interest" description="Disordered" evidence="1">
    <location>
        <begin position="203"/>
        <end position="226"/>
    </location>
</feature>
<evidence type="ECO:0000313" key="4">
    <source>
        <dbReference type="Proteomes" id="UP001458880"/>
    </source>
</evidence>
<keyword evidence="4" id="KW-1185">Reference proteome</keyword>
<dbReference type="EMBL" id="JASPKY010000310">
    <property type="protein sequence ID" value="KAK9709391.1"/>
    <property type="molecule type" value="Genomic_DNA"/>
</dbReference>
<proteinExistence type="predicted"/>